<proteinExistence type="predicted"/>
<evidence type="ECO:0000313" key="1">
    <source>
        <dbReference type="EMBL" id="GAH56636.1"/>
    </source>
</evidence>
<accession>X1GFG0</accession>
<dbReference type="AlphaFoldDB" id="X1GFG0"/>
<comment type="caution">
    <text evidence="1">The sequence shown here is derived from an EMBL/GenBank/DDBJ whole genome shotgun (WGS) entry which is preliminary data.</text>
</comment>
<sequence>ATKYKCPRCGGENTIDYGETFECAKCLLEFYKEDIEAYEKSNILAISELSGFNFMGWIAKWNF</sequence>
<reference evidence="1" key="1">
    <citation type="journal article" date="2014" name="Front. Microbiol.">
        <title>High frequency of phylogenetically diverse reductive dehalogenase-homologous genes in deep subseafloor sedimentary metagenomes.</title>
        <authorList>
            <person name="Kawai M."/>
            <person name="Futagami T."/>
            <person name="Toyoda A."/>
            <person name="Takaki Y."/>
            <person name="Nishi S."/>
            <person name="Hori S."/>
            <person name="Arai W."/>
            <person name="Tsubouchi T."/>
            <person name="Morono Y."/>
            <person name="Uchiyama I."/>
            <person name="Ito T."/>
            <person name="Fujiyama A."/>
            <person name="Inagaki F."/>
            <person name="Takami H."/>
        </authorList>
    </citation>
    <scope>NUCLEOTIDE SEQUENCE</scope>
    <source>
        <strain evidence="1">Expedition CK06-06</strain>
    </source>
</reference>
<name>X1GFG0_9ZZZZ</name>
<feature type="non-terminal residue" evidence="1">
    <location>
        <position position="1"/>
    </location>
</feature>
<organism evidence="1">
    <name type="scientific">marine sediment metagenome</name>
    <dbReference type="NCBI Taxonomy" id="412755"/>
    <lineage>
        <taxon>unclassified sequences</taxon>
        <taxon>metagenomes</taxon>
        <taxon>ecological metagenomes</taxon>
    </lineage>
</organism>
<dbReference type="EMBL" id="BARU01015916">
    <property type="protein sequence ID" value="GAH56636.1"/>
    <property type="molecule type" value="Genomic_DNA"/>
</dbReference>
<gene>
    <name evidence="1" type="ORF">S03H2_26980</name>
</gene>
<protein>
    <submittedName>
        <fullName evidence="1">Uncharacterized protein</fullName>
    </submittedName>
</protein>